<dbReference type="Pfam" id="PF07992">
    <property type="entry name" value="Pyr_redox_2"/>
    <property type="match status" value="1"/>
</dbReference>
<organism evidence="6 7">
    <name type="scientific">Grimontia marina</name>
    <dbReference type="NCBI Taxonomy" id="646534"/>
    <lineage>
        <taxon>Bacteria</taxon>
        <taxon>Pseudomonadati</taxon>
        <taxon>Pseudomonadota</taxon>
        <taxon>Gammaproteobacteria</taxon>
        <taxon>Vibrionales</taxon>
        <taxon>Vibrionaceae</taxon>
        <taxon>Grimontia</taxon>
    </lineage>
</organism>
<gene>
    <name evidence="6" type="primary">gltD_2</name>
    <name evidence="6" type="ORF">GMA8713_04122</name>
</gene>
<sequence>MNNVIFSQKLYDAAQRVVDGCMGDADPACQTACPMHTDVKQYVRLSGEGKYQEALDVIRGKLFLPQTLGRICAHPCEQACRRQTEYGQGISVAGIKRFVAEKMDNKENWDLAVLNPTGKKIAIIGAGPAGAQAAIELRRKGHDVTIFEKMDVYGGMMRVGIPEYRLPRHVIDFEYSYLDMLGIETKFGVEIGKDITFEELRNTHDAVVLAHGAHVGSIIPLPGHQSEGVFSAVEYLKEISETRAFPRAGKRVMVIGGGDVAMDCARSSWRIGADEVYQCSLEAMEKLPASHVEIEESLEEGVVFNAGWGPISIEEKDGKVTSITLRRVLSIFDENGNFAPSYSDETRTIEVDTVVFATGQLVADITDGALETSRGGRYVVDKDTLATSMEGVYVAGDAAGGNIVIEAMALGRKAAMSIERQFAGRPLEEGRDFQEEYSYKSRLDIPLPKGTTDVPRLHGELRDAEVRKRDFAQVDLGFTQEQIKQESSRCLQCTCKLCMSECIMMNDFGDCPKTLFSDFVNNKEMDPLLAYSCNACDQCTIVCPKDYPMKDIFLGARVDFVNANNGESPMKGHKAINMHQKLGFSKFFTMAKRAVTTK</sequence>
<keyword evidence="1" id="KW-0479">Metal-binding</keyword>
<evidence type="ECO:0000256" key="3">
    <source>
        <dbReference type="ARBA" id="ARBA00023014"/>
    </source>
</evidence>
<dbReference type="EMBL" id="FIZY01000052">
    <property type="protein sequence ID" value="CZF86089.1"/>
    <property type="molecule type" value="Genomic_DNA"/>
</dbReference>
<evidence type="ECO:0000259" key="5">
    <source>
        <dbReference type="Pfam" id="PF14691"/>
    </source>
</evidence>
<accession>A0A128FH18</accession>
<evidence type="ECO:0000259" key="4">
    <source>
        <dbReference type="Pfam" id="PF07992"/>
    </source>
</evidence>
<evidence type="ECO:0000313" key="6">
    <source>
        <dbReference type="EMBL" id="CZF86089.1"/>
    </source>
</evidence>
<dbReference type="EC" id="1.4.1.13" evidence="6"/>
<evidence type="ECO:0000256" key="2">
    <source>
        <dbReference type="ARBA" id="ARBA00023004"/>
    </source>
</evidence>
<keyword evidence="6" id="KW-0560">Oxidoreductase</keyword>
<dbReference type="Gene3D" id="1.10.1060.10">
    <property type="entry name" value="Alpha-helical ferredoxin"/>
    <property type="match status" value="2"/>
</dbReference>
<dbReference type="GO" id="GO:0046872">
    <property type="term" value="F:metal ion binding"/>
    <property type="evidence" value="ECO:0007669"/>
    <property type="project" value="UniProtKB-KW"/>
</dbReference>
<reference evidence="7" key="1">
    <citation type="submission" date="2016-02" db="EMBL/GenBank/DDBJ databases">
        <authorList>
            <person name="Rodrigo-Torres Lidia"/>
            <person name="Arahal R.David."/>
        </authorList>
    </citation>
    <scope>NUCLEOTIDE SEQUENCE [LARGE SCALE GENOMIC DNA]</scope>
    <source>
        <strain evidence="7">CECT 8713</strain>
    </source>
</reference>
<dbReference type="Pfam" id="PF14691">
    <property type="entry name" value="Fer4_20"/>
    <property type="match status" value="1"/>
</dbReference>
<dbReference type="PANTHER" id="PTHR42783:SF3">
    <property type="entry name" value="GLUTAMATE SYNTHASE [NADPH] SMALL CHAIN-RELATED"/>
    <property type="match status" value="1"/>
</dbReference>
<dbReference type="InterPro" id="IPR009051">
    <property type="entry name" value="Helical_ferredxn"/>
</dbReference>
<feature type="domain" description="FAD/NAD(P)-binding" evidence="4">
    <location>
        <begin position="120"/>
        <end position="400"/>
    </location>
</feature>
<dbReference type="AlphaFoldDB" id="A0A128FH18"/>
<dbReference type="Gene3D" id="3.50.50.60">
    <property type="entry name" value="FAD/NAD(P)-binding domain"/>
    <property type="match status" value="2"/>
</dbReference>
<dbReference type="PRINTS" id="PR00419">
    <property type="entry name" value="ADXRDTASE"/>
</dbReference>
<dbReference type="Pfam" id="PF13534">
    <property type="entry name" value="Fer4_17"/>
    <property type="match status" value="1"/>
</dbReference>
<dbReference type="OrthoDB" id="9810782at2"/>
<dbReference type="GO" id="GO:0051536">
    <property type="term" value="F:iron-sulfur cluster binding"/>
    <property type="evidence" value="ECO:0007669"/>
    <property type="project" value="UniProtKB-KW"/>
</dbReference>
<dbReference type="InterPro" id="IPR028261">
    <property type="entry name" value="DPD_II"/>
</dbReference>
<dbReference type="GO" id="GO:0004355">
    <property type="term" value="F:glutamate synthase (NADPH) activity"/>
    <property type="evidence" value="ECO:0007669"/>
    <property type="project" value="UniProtKB-EC"/>
</dbReference>
<proteinExistence type="predicted"/>
<keyword evidence="7" id="KW-1185">Reference proteome</keyword>
<dbReference type="InterPro" id="IPR017900">
    <property type="entry name" value="4Fe4S_Fe_S_CS"/>
</dbReference>
<dbReference type="InterPro" id="IPR036188">
    <property type="entry name" value="FAD/NAD-bd_sf"/>
</dbReference>
<dbReference type="SUPFAM" id="SSF46548">
    <property type="entry name" value="alpha-helical ferredoxin"/>
    <property type="match status" value="2"/>
</dbReference>
<dbReference type="InterPro" id="IPR023753">
    <property type="entry name" value="FAD/NAD-binding_dom"/>
</dbReference>
<evidence type="ECO:0000313" key="7">
    <source>
        <dbReference type="Proteomes" id="UP000073601"/>
    </source>
</evidence>
<protein>
    <submittedName>
        <fullName evidence="6">Glutamate synthase [NADPH] small chain</fullName>
        <ecNumber evidence="6">1.4.1.13</ecNumber>
    </submittedName>
</protein>
<dbReference type="PROSITE" id="PS00198">
    <property type="entry name" value="4FE4S_FER_1"/>
    <property type="match status" value="1"/>
</dbReference>
<dbReference type="RefSeq" id="WP_062713718.1">
    <property type="nucleotide sequence ID" value="NZ_CAWRCI010000052.1"/>
</dbReference>
<evidence type="ECO:0000256" key="1">
    <source>
        <dbReference type="ARBA" id="ARBA00022723"/>
    </source>
</evidence>
<keyword evidence="3" id="KW-0411">Iron-sulfur</keyword>
<keyword evidence="2" id="KW-0408">Iron</keyword>
<dbReference type="SUPFAM" id="SSF51971">
    <property type="entry name" value="Nucleotide-binding domain"/>
    <property type="match status" value="2"/>
</dbReference>
<dbReference type="PANTHER" id="PTHR42783">
    <property type="entry name" value="GLUTAMATE SYNTHASE [NADPH] SMALL CHAIN"/>
    <property type="match status" value="1"/>
</dbReference>
<feature type="domain" description="Dihydroprymidine dehydrogenase" evidence="5">
    <location>
        <begin position="15"/>
        <end position="106"/>
    </location>
</feature>
<name>A0A128FH18_9GAMM</name>
<dbReference type="Proteomes" id="UP000073601">
    <property type="component" value="Unassembled WGS sequence"/>
</dbReference>